<dbReference type="InterPro" id="IPR013083">
    <property type="entry name" value="Znf_RING/FYVE/PHD"/>
</dbReference>
<evidence type="ECO:0000313" key="9">
    <source>
        <dbReference type="Proteomes" id="UP001150925"/>
    </source>
</evidence>
<evidence type="ECO:0000256" key="4">
    <source>
        <dbReference type="PROSITE-ProRule" id="PRU00146"/>
    </source>
</evidence>
<keyword evidence="3" id="KW-0862">Zinc</keyword>
<organism evidence="8 9">
    <name type="scientific">Dispira parvispora</name>
    <dbReference type="NCBI Taxonomy" id="1520584"/>
    <lineage>
        <taxon>Eukaryota</taxon>
        <taxon>Fungi</taxon>
        <taxon>Fungi incertae sedis</taxon>
        <taxon>Zoopagomycota</taxon>
        <taxon>Kickxellomycotina</taxon>
        <taxon>Dimargaritomycetes</taxon>
        <taxon>Dimargaritales</taxon>
        <taxon>Dimargaritaceae</taxon>
        <taxon>Dispira</taxon>
    </lineage>
</organism>
<name>A0A9W8ANJ4_9FUNG</name>
<evidence type="ECO:0000256" key="5">
    <source>
        <dbReference type="SAM" id="MobiDB-lite"/>
    </source>
</evidence>
<evidence type="ECO:0000256" key="3">
    <source>
        <dbReference type="ARBA" id="ARBA00022833"/>
    </source>
</evidence>
<dbReference type="OrthoDB" id="5566156at2759"/>
<dbReference type="InterPro" id="IPR019787">
    <property type="entry name" value="Znf_PHD-finger"/>
</dbReference>
<feature type="compositionally biased region" description="Low complexity" evidence="5">
    <location>
        <begin position="308"/>
        <end position="318"/>
    </location>
</feature>
<dbReference type="PROSITE" id="PS50016">
    <property type="entry name" value="ZF_PHD_2"/>
    <property type="match status" value="1"/>
</dbReference>
<feature type="domain" description="PHD-type" evidence="7">
    <location>
        <begin position="505"/>
        <end position="559"/>
    </location>
</feature>
<evidence type="ECO:0000256" key="6">
    <source>
        <dbReference type="SAM" id="SignalP"/>
    </source>
</evidence>
<gene>
    <name evidence="8" type="ORF">IWQ62_004713</name>
</gene>
<keyword evidence="1" id="KW-0479">Metal-binding</keyword>
<reference evidence="8" key="1">
    <citation type="submission" date="2022-07" db="EMBL/GenBank/DDBJ databases">
        <title>Phylogenomic reconstructions and comparative analyses of Kickxellomycotina fungi.</title>
        <authorList>
            <person name="Reynolds N.K."/>
            <person name="Stajich J.E."/>
            <person name="Barry K."/>
            <person name="Grigoriev I.V."/>
            <person name="Crous P."/>
            <person name="Smith M.E."/>
        </authorList>
    </citation>
    <scope>NUCLEOTIDE SEQUENCE</scope>
    <source>
        <strain evidence="8">RSA 1196</strain>
    </source>
</reference>
<dbReference type="Proteomes" id="UP001150925">
    <property type="component" value="Unassembled WGS sequence"/>
</dbReference>
<accession>A0A9W8ANJ4</accession>
<keyword evidence="9" id="KW-1185">Reference proteome</keyword>
<dbReference type="AlphaFoldDB" id="A0A9W8ANJ4"/>
<dbReference type="EMBL" id="JANBPY010001658">
    <property type="protein sequence ID" value="KAJ1959181.1"/>
    <property type="molecule type" value="Genomic_DNA"/>
</dbReference>
<evidence type="ECO:0000256" key="1">
    <source>
        <dbReference type="ARBA" id="ARBA00022723"/>
    </source>
</evidence>
<proteinExistence type="predicted"/>
<protein>
    <recommendedName>
        <fullName evidence="7">PHD-type domain-containing protein</fullName>
    </recommendedName>
</protein>
<sequence>MSPQLHPNALLTALCFTIVLGDYDTFSQVRHHGVFEALGANPPSSRGSIHAANGPVSLVTSQTKETPPSDSNPRTILLNLLGRAWSRVHQRLLTLDPLTLQDNTSESLVAVLTQFTKELSLCQSGIDHLEDSHIDNLLYRFPSVVGFVLPLVLDTVLADCGVPNNTLRRWFRLRGTHCTQSNTPDVAGLTLTSSPGSLVVQQPLNSVGTPESSAEYWDRYCQNFITVPEERFSSATHLADYLYNVLSQRDNQSKCIGSHSGESSPGRETSDAWPDYIRIYVDNAKVRQVPTQVIVPMTPACEGTAKASSSTTLSGSQSPHTPVSNRKKRSTPIHLPHVIDCLRSQLDVLPLPSNTITSTVDFLVQVEQQRQSTVLDDPAAATTTTTTTATEDVMRPPTTYELQTVIVGGYHDDGTGWFYMYDRDLVDRSQWKRWQGNRPEKLAALPSPLIESNERICWLFYRRSQEIEHEPSPTSHSVPLEEPGQFHEESLDDQDVVTHDHTLDIIACRVCMSGDDSPDNQIVLCDACDEGIHQLCQVPPITEKHLAYDPWYCARCWQQYRERSPAIGIKRKFNCEG</sequence>
<comment type="caution">
    <text evidence="8">The sequence shown here is derived from an EMBL/GenBank/DDBJ whole genome shotgun (WGS) entry which is preliminary data.</text>
</comment>
<feature type="region of interest" description="Disordered" evidence="5">
    <location>
        <begin position="304"/>
        <end position="329"/>
    </location>
</feature>
<dbReference type="GO" id="GO:0008270">
    <property type="term" value="F:zinc ion binding"/>
    <property type="evidence" value="ECO:0007669"/>
    <property type="project" value="UniProtKB-KW"/>
</dbReference>
<dbReference type="InterPro" id="IPR011011">
    <property type="entry name" value="Znf_FYVE_PHD"/>
</dbReference>
<evidence type="ECO:0000313" key="8">
    <source>
        <dbReference type="EMBL" id="KAJ1959181.1"/>
    </source>
</evidence>
<keyword evidence="6" id="KW-0732">Signal</keyword>
<dbReference type="SUPFAM" id="SSF57903">
    <property type="entry name" value="FYVE/PHD zinc finger"/>
    <property type="match status" value="1"/>
</dbReference>
<feature type="chain" id="PRO_5040853507" description="PHD-type domain-containing protein" evidence="6">
    <location>
        <begin position="22"/>
        <end position="577"/>
    </location>
</feature>
<feature type="signal peptide" evidence="6">
    <location>
        <begin position="1"/>
        <end position="21"/>
    </location>
</feature>
<dbReference type="Gene3D" id="3.30.40.10">
    <property type="entry name" value="Zinc/RING finger domain, C3HC4 (zinc finger)"/>
    <property type="match status" value="1"/>
</dbReference>
<dbReference type="Pfam" id="PF00628">
    <property type="entry name" value="PHD"/>
    <property type="match status" value="1"/>
</dbReference>
<evidence type="ECO:0000259" key="7">
    <source>
        <dbReference type="PROSITE" id="PS50016"/>
    </source>
</evidence>
<evidence type="ECO:0000256" key="2">
    <source>
        <dbReference type="ARBA" id="ARBA00022771"/>
    </source>
</evidence>
<keyword evidence="2 4" id="KW-0863">Zinc-finger</keyword>